<evidence type="ECO:0000313" key="1">
    <source>
        <dbReference type="EMBL" id="KIO09520.1"/>
    </source>
</evidence>
<keyword evidence="2" id="KW-1185">Reference proteome</keyword>
<dbReference type="Gene3D" id="3.30.460.40">
    <property type="match status" value="1"/>
</dbReference>
<gene>
    <name evidence="1" type="ORF">M404DRAFT_131508</name>
</gene>
<dbReference type="SUPFAM" id="SSF81301">
    <property type="entry name" value="Nucleotidyltransferase"/>
    <property type="match status" value="1"/>
</dbReference>
<dbReference type="EMBL" id="KN831954">
    <property type="protein sequence ID" value="KIO09520.1"/>
    <property type="molecule type" value="Genomic_DNA"/>
</dbReference>
<evidence type="ECO:0000313" key="2">
    <source>
        <dbReference type="Proteomes" id="UP000054217"/>
    </source>
</evidence>
<dbReference type="OrthoDB" id="3051727at2759"/>
<dbReference type="HOGENOM" id="CLU_047728_0_0_1"/>
<reference evidence="2" key="2">
    <citation type="submission" date="2015-01" db="EMBL/GenBank/DDBJ databases">
        <title>Evolutionary Origins and Diversification of the Mycorrhizal Mutualists.</title>
        <authorList>
            <consortium name="DOE Joint Genome Institute"/>
            <consortium name="Mycorrhizal Genomics Consortium"/>
            <person name="Kohler A."/>
            <person name="Kuo A."/>
            <person name="Nagy L.G."/>
            <person name="Floudas D."/>
            <person name="Copeland A."/>
            <person name="Barry K.W."/>
            <person name="Cichocki N."/>
            <person name="Veneault-Fourrey C."/>
            <person name="LaButti K."/>
            <person name="Lindquist E.A."/>
            <person name="Lipzen A."/>
            <person name="Lundell T."/>
            <person name="Morin E."/>
            <person name="Murat C."/>
            <person name="Riley R."/>
            <person name="Ohm R."/>
            <person name="Sun H."/>
            <person name="Tunlid A."/>
            <person name="Henrissat B."/>
            <person name="Grigoriev I.V."/>
            <person name="Hibbett D.S."/>
            <person name="Martin F."/>
        </authorList>
    </citation>
    <scope>NUCLEOTIDE SEQUENCE [LARGE SCALE GENOMIC DNA]</scope>
    <source>
        <strain evidence="2">Marx 270</strain>
    </source>
</reference>
<dbReference type="AlphaFoldDB" id="A0A0C3P7V5"/>
<dbReference type="InterPro" id="IPR043519">
    <property type="entry name" value="NT_sf"/>
</dbReference>
<dbReference type="InParanoid" id="A0A0C3P7V5"/>
<dbReference type="Proteomes" id="UP000054217">
    <property type="component" value="Unassembled WGS sequence"/>
</dbReference>
<proteinExistence type="predicted"/>
<sequence length="223" mass="25390">MSGSPTREELHEVAEVTVRILRSCGIPCFLVGGMACSVYGTSRLPNDIDMAVMTDEDAEFVKSRLVCRDARFYLVNAKNVWATYKVLWFSLSTSLYSGSRRSCKVDILRRGTLNIPSVATSKIREVKGLPVAPLLLLLCLKLQCWDHHGAAIEWRYRSKQPADAGDINELLRIAVANGENLAKERWMPEQFVRDAEERVRKFLHSRWDTQGTRKWKALGFRTD</sequence>
<protein>
    <submittedName>
        <fullName evidence="1">Uncharacterized protein</fullName>
    </submittedName>
</protein>
<name>A0A0C3P7V5_PISTI</name>
<organism evidence="1 2">
    <name type="scientific">Pisolithus tinctorius Marx 270</name>
    <dbReference type="NCBI Taxonomy" id="870435"/>
    <lineage>
        <taxon>Eukaryota</taxon>
        <taxon>Fungi</taxon>
        <taxon>Dikarya</taxon>
        <taxon>Basidiomycota</taxon>
        <taxon>Agaricomycotina</taxon>
        <taxon>Agaricomycetes</taxon>
        <taxon>Agaricomycetidae</taxon>
        <taxon>Boletales</taxon>
        <taxon>Sclerodermatineae</taxon>
        <taxon>Pisolithaceae</taxon>
        <taxon>Pisolithus</taxon>
    </lineage>
</organism>
<accession>A0A0C3P7V5</accession>
<reference evidence="1 2" key="1">
    <citation type="submission" date="2014-04" db="EMBL/GenBank/DDBJ databases">
        <authorList>
            <consortium name="DOE Joint Genome Institute"/>
            <person name="Kuo A."/>
            <person name="Kohler A."/>
            <person name="Costa M.D."/>
            <person name="Nagy L.G."/>
            <person name="Floudas D."/>
            <person name="Copeland A."/>
            <person name="Barry K.W."/>
            <person name="Cichocki N."/>
            <person name="Veneault-Fourrey C."/>
            <person name="LaButti K."/>
            <person name="Lindquist E.A."/>
            <person name="Lipzen A."/>
            <person name="Lundell T."/>
            <person name="Morin E."/>
            <person name="Murat C."/>
            <person name="Sun H."/>
            <person name="Tunlid A."/>
            <person name="Henrissat B."/>
            <person name="Grigoriev I.V."/>
            <person name="Hibbett D.S."/>
            <person name="Martin F."/>
            <person name="Nordberg H.P."/>
            <person name="Cantor M.N."/>
            <person name="Hua S.X."/>
        </authorList>
    </citation>
    <scope>NUCLEOTIDE SEQUENCE [LARGE SCALE GENOMIC DNA]</scope>
    <source>
        <strain evidence="1 2">Marx 270</strain>
    </source>
</reference>